<evidence type="ECO:0000256" key="2">
    <source>
        <dbReference type="ARBA" id="ARBA00004829"/>
    </source>
</evidence>
<evidence type="ECO:0000256" key="5">
    <source>
        <dbReference type="ARBA" id="ARBA00022679"/>
    </source>
</evidence>
<comment type="similarity">
    <text evidence="3">Belongs to the phytoene/squalene synthase family.</text>
</comment>
<dbReference type="InterPro" id="IPR033904">
    <property type="entry name" value="Trans_IPPS_HH"/>
</dbReference>
<evidence type="ECO:0000256" key="4">
    <source>
        <dbReference type="ARBA" id="ARBA00012396"/>
    </source>
</evidence>
<evidence type="ECO:0000313" key="7">
    <source>
        <dbReference type="EMBL" id="PZO14736.1"/>
    </source>
</evidence>
<dbReference type="Proteomes" id="UP000249354">
    <property type="component" value="Unassembled WGS sequence"/>
</dbReference>
<dbReference type="SFLD" id="SFLDG01018">
    <property type="entry name" value="Squalene/Phytoene_Synthase_Lik"/>
    <property type="match status" value="1"/>
</dbReference>
<dbReference type="EC" id="2.5.1.32" evidence="4"/>
<keyword evidence="6" id="KW-0125">Carotenoid biosynthesis</keyword>
<dbReference type="InterPro" id="IPR008949">
    <property type="entry name" value="Isoprenoid_synthase_dom_sf"/>
</dbReference>
<dbReference type="CDD" id="cd00683">
    <property type="entry name" value="Trans_IPPS_HH"/>
    <property type="match status" value="1"/>
</dbReference>
<dbReference type="InterPro" id="IPR054866">
    <property type="entry name" value="PhytoSynCyanob"/>
</dbReference>
<sequence>MGPGSFWLGWPLPLSIFSQFEALMLQLTHPSITTAAPRFVSLEESYERCRQITAEYSKTFYMGTLLMPEAKRRAIWAIYVWCRRTDELVDGPQAKFTTDSTLDHWEGQLESLFAGRPKDDLDVAMVDALEHFNLDIQPFKDMISGQRMDLKQSRYETFEELKLYCYRVAGTVGLMSTTVMGMDSAINAAPWRKENPVVPPIKEAVGLGIANQLTNILRDVGEDARRDRIYLPLEDLALFDYTPEDLFNSVVDDRWRALMRFQIQRAHKYYREAETGIGRLHPDARWPVWTALMLYRKILDVIEENDYDVFNRRAFVPKLRKFRCLPEALIRARVL</sequence>
<dbReference type="SFLD" id="SFLDS00005">
    <property type="entry name" value="Isoprenoid_Synthase_Type_I"/>
    <property type="match status" value="1"/>
</dbReference>
<dbReference type="InterPro" id="IPR044843">
    <property type="entry name" value="Trans_IPPS_bact-type"/>
</dbReference>
<accession>A0A2W4U0F1</accession>
<evidence type="ECO:0000256" key="1">
    <source>
        <dbReference type="ARBA" id="ARBA00001805"/>
    </source>
</evidence>
<reference evidence="8" key="1">
    <citation type="submission" date="2018-04" db="EMBL/GenBank/DDBJ databases">
        <authorList>
            <person name="Cornet L."/>
        </authorList>
    </citation>
    <scope>NUCLEOTIDE SEQUENCE [LARGE SCALE GENOMIC DNA]</scope>
</reference>
<dbReference type="SUPFAM" id="SSF48576">
    <property type="entry name" value="Terpenoid synthases"/>
    <property type="match status" value="1"/>
</dbReference>
<dbReference type="PROSITE" id="PS01044">
    <property type="entry name" value="SQUALEN_PHYTOEN_SYN_1"/>
    <property type="match status" value="1"/>
</dbReference>
<name>A0A2W4U0F1_9CYAN</name>
<dbReference type="GO" id="GO:0004311">
    <property type="term" value="F:geranylgeranyl diphosphate synthase activity"/>
    <property type="evidence" value="ECO:0007669"/>
    <property type="project" value="InterPro"/>
</dbReference>
<dbReference type="GO" id="GO:0051996">
    <property type="term" value="F:squalene synthase [NAD(P)H] activity"/>
    <property type="evidence" value="ECO:0007669"/>
    <property type="project" value="InterPro"/>
</dbReference>
<dbReference type="PANTHER" id="PTHR31480">
    <property type="entry name" value="BIFUNCTIONAL LYCOPENE CYCLASE/PHYTOENE SYNTHASE"/>
    <property type="match status" value="1"/>
</dbReference>
<keyword evidence="5" id="KW-0808">Transferase</keyword>
<dbReference type="InterPro" id="IPR019845">
    <property type="entry name" value="Squalene/phytoene_synthase_CS"/>
</dbReference>
<dbReference type="Pfam" id="PF00494">
    <property type="entry name" value="SQS_PSY"/>
    <property type="match status" value="1"/>
</dbReference>
<dbReference type="Gene3D" id="1.10.600.10">
    <property type="entry name" value="Farnesyl Diphosphate Synthase"/>
    <property type="match status" value="1"/>
</dbReference>
<dbReference type="AlphaFoldDB" id="A0A2W4U0F1"/>
<protein>
    <recommendedName>
        <fullName evidence="4">15-cis-phytoene synthase</fullName>
        <ecNumber evidence="4">2.5.1.32</ecNumber>
    </recommendedName>
</protein>
<dbReference type="EMBL" id="QBMC01000104">
    <property type="protein sequence ID" value="PZO14736.1"/>
    <property type="molecule type" value="Genomic_DNA"/>
</dbReference>
<reference evidence="7 8" key="2">
    <citation type="submission" date="2018-06" db="EMBL/GenBank/DDBJ databases">
        <title>Metagenomic assembly of (sub)arctic Cyanobacteria and their associated microbiome from non-axenic cultures.</title>
        <authorList>
            <person name="Baurain D."/>
        </authorList>
    </citation>
    <scope>NUCLEOTIDE SEQUENCE [LARGE SCALE GENOMIC DNA]</scope>
    <source>
        <strain evidence="7">ULC129bin1</strain>
    </source>
</reference>
<dbReference type="FunFam" id="1.10.600.10:FF:000004">
    <property type="entry name" value="Phytoene synthase chloroplastic"/>
    <property type="match status" value="1"/>
</dbReference>
<comment type="catalytic activity">
    <reaction evidence="1">
        <text>2 (2E,6E,10E)-geranylgeranyl diphosphate = 15-cis-phytoene + 2 diphosphate</text>
        <dbReference type="Rhea" id="RHEA:34475"/>
        <dbReference type="ChEBI" id="CHEBI:27787"/>
        <dbReference type="ChEBI" id="CHEBI:33019"/>
        <dbReference type="ChEBI" id="CHEBI:58756"/>
        <dbReference type="EC" id="2.5.1.32"/>
    </reaction>
</comment>
<evidence type="ECO:0000256" key="6">
    <source>
        <dbReference type="ARBA" id="ARBA00022746"/>
    </source>
</evidence>
<dbReference type="NCBIfam" id="NF045686">
    <property type="entry name" value="PhytoSynCyanob"/>
    <property type="match status" value="1"/>
</dbReference>
<evidence type="ECO:0000256" key="3">
    <source>
        <dbReference type="ARBA" id="ARBA00006251"/>
    </source>
</evidence>
<dbReference type="PROSITE" id="PS01045">
    <property type="entry name" value="SQUALEN_PHYTOEN_SYN_2"/>
    <property type="match status" value="1"/>
</dbReference>
<comment type="caution">
    <text evidence="7">The sequence shown here is derived from an EMBL/GenBank/DDBJ whole genome shotgun (WGS) entry which is preliminary data.</text>
</comment>
<comment type="pathway">
    <text evidence="2">Carotenoid biosynthesis.</text>
</comment>
<organism evidence="7 8">
    <name type="scientific">Leptolyngbya foveolarum</name>
    <dbReference type="NCBI Taxonomy" id="47253"/>
    <lineage>
        <taxon>Bacteria</taxon>
        <taxon>Bacillati</taxon>
        <taxon>Cyanobacteriota</taxon>
        <taxon>Cyanophyceae</taxon>
        <taxon>Leptolyngbyales</taxon>
        <taxon>Leptolyngbyaceae</taxon>
        <taxon>Leptolyngbya group</taxon>
        <taxon>Leptolyngbya</taxon>
    </lineage>
</organism>
<gene>
    <name evidence="7" type="ORF">DCF25_14605</name>
</gene>
<dbReference type="GO" id="GO:0016117">
    <property type="term" value="P:carotenoid biosynthetic process"/>
    <property type="evidence" value="ECO:0007669"/>
    <property type="project" value="UniProtKB-KW"/>
</dbReference>
<dbReference type="InterPro" id="IPR002060">
    <property type="entry name" value="Squ/phyt_synthse"/>
</dbReference>
<evidence type="ECO:0000313" key="8">
    <source>
        <dbReference type="Proteomes" id="UP000249354"/>
    </source>
</evidence>
<dbReference type="SFLD" id="SFLDG01212">
    <property type="entry name" value="Phytoene_synthase_like"/>
    <property type="match status" value="1"/>
</dbReference>
<proteinExistence type="inferred from homology"/>